<organism evidence="1">
    <name type="scientific">marine sediment metagenome</name>
    <dbReference type="NCBI Taxonomy" id="412755"/>
    <lineage>
        <taxon>unclassified sequences</taxon>
        <taxon>metagenomes</taxon>
        <taxon>ecological metagenomes</taxon>
    </lineage>
</organism>
<reference evidence="1" key="1">
    <citation type="journal article" date="2015" name="Nature">
        <title>Complex archaea that bridge the gap between prokaryotes and eukaryotes.</title>
        <authorList>
            <person name="Spang A."/>
            <person name="Saw J.H."/>
            <person name="Jorgensen S.L."/>
            <person name="Zaremba-Niedzwiedzka K."/>
            <person name="Martijn J."/>
            <person name="Lind A.E."/>
            <person name="van Eijk R."/>
            <person name="Schleper C."/>
            <person name="Guy L."/>
            <person name="Ettema T.J."/>
        </authorList>
    </citation>
    <scope>NUCLEOTIDE SEQUENCE</scope>
</reference>
<dbReference type="InterPro" id="IPR046173">
    <property type="entry name" value="DUF6175"/>
</dbReference>
<evidence type="ECO:0008006" key="2">
    <source>
        <dbReference type="Google" id="ProtNLM"/>
    </source>
</evidence>
<protein>
    <recommendedName>
        <fullName evidence="2">Flagellar assembly protein T N-terminal domain-containing protein</fullName>
    </recommendedName>
</protein>
<dbReference type="AlphaFoldDB" id="A0A0F9I326"/>
<gene>
    <name evidence="1" type="ORF">LCGC14_1926590</name>
</gene>
<name>A0A0F9I326_9ZZZZ</name>
<evidence type="ECO:0000313" key="1">
    <source>
        <dbReference type="EMBL" id="KKL88250.1"/>
    </source>
</evidence>
<dbReference type="Pfam" id="PF19672">
    <property type="entry name" value="DUF6175"/>
    <property type="match status" value="1"/>
</dbReference>
<comment type="caution">
    <text evidence="1">The sequence shown here is derived from an EMBL/GenBank/DDBJ whole genome shotgun (WGS) entry which is preliminary data.</text>
</comment>
<sequence length="403" mass="44913">MARKGILLSMMFLIIMGLTISGCAKKGVRVDEGAVEKSVRNGVGKDRKFDNALDLAFRDALKKVVVDIIGDESEKANRETIKSYMYGISQSFILSYEVTDKVKSDRDTIVYIRAVINKSKVEETLGTLEINIPVEVVEKDYSDSPYADVINEALDNLTYLVYFEPEKKKIEDEYARLCVNRVNNYLANQGYEYIDLERINEIREEYFKLYEETQGSVSIVQLIAQALNADVYIVVDGIVEDAGSEGDVHFASASIDLKAFESATGRGLGTETGYSGKLGLASGMDAAKRKVAVENAVAVVVDISRDYMLRAFEKGIRYEIVVQGLDNYRMLKIFTDGVRDSGSFRSLKEVSASAGQAKYYVYYMGRKGELIDDIMGNLQGEEGFENFNVLISRGNAVIFGIEE</sequence>
<dbReference type="PROSITE" id="PS51257">
    <property type="entry name" value="PROKAR_LIPOPROTEIN"/>
    <property type="match status" value="1"/>
</dbReference>
<accession>A0A0F9I326</accession>
<proteinExistence type="predicted"/>
<dbReference type="EMBL" id="LAZR01020617">
    <property type="protein sequence ID" value="KKL88250.1"/>
    <property type="molecule type" value="Genomic_DNA"/>
</dbReference>